<name>A0ABW5TJF4_9ENTE</name>
<dbReference type="Pfam" id="PF14205">
    <property type="entry name" value="Cys_rich_KTR"/>
    <property type="match status" value="1"/>
</dbReference>
<sequence length="47" mass="5390">MIARNVIEIAITEWIQYPVCGDKTRLKIKEDATVSESMRCVILMPHS</sequence>
<reference evidence="2" key="1">
    <citation type="journal article" date="2019" name="Int. J. Syst. Evol. Microbiol.">
        <title>The Global Catalogue of Microorganisms (GCM) 10K type strain sequencing project: providing services to taxonomists for standard genome sequencing and annotation.</title>
        <authorList>
            <consortium name="The Broad Institute Genomics Platform"/>
            <consortium name="The Broad Institute Genome Sequencing Center for Infectious Disease"/>
            <person name="Wu L."/>
            <person name="Ma J."/>
        </authorList>
    </citation>
    <scope>NUCLEOTIDE SEQUENCE [LARGE SCALE GENOMIC DNA]</scope>
    <source>
        <strain evidence="2">TISTR 932</strain>
    </source>
</reference>
<dbReference type="InterPro" id="IPR025957">
    <property type="entry name" value="Cys_rich_KTR"/>
</dbReference>
<protein>
    <submittedName>
        <fullName evidence="1">Cysteine-rich KTR domain-containing protein</fullName>
    </submittedName>
</protein>
<gene>
    <name evidence="1" type="ORF">ACFSR0_07805</name>
</gene>
<comment type="caution">
    <text evidence="1">The sequence shown here is derived from an EMBL/GenBank/DDBJ whole genome shotgun (WGS) entry which is preliminary data.</text>
</comment>
<dbReference type="RefSeq" id="WP_379981563.1">
    <property type="nucleotide sequence ID" value="NZ_JBHUMO010000044.1"/>
</dbReference>
<dbReference type="EMBL" id="JBHUMO010000044">
    <property type="protein sequence ID" value="MFD2729327.1"/>
    <property type="molecule type" value="Genomic_DNA"/>
</dbReference>
<accession>A0ABW5TJF4</accession>
<evidence type="ECO:0000313" key="2">
    <source>
        <dbReference type="Proteomes" id="UP001597427"/>
    </source>
</evidence>
<proteinExistence type="predicted"/>
<keyword evidence="2" id="KW-1185">Reference proteome</keyword>
<organism evidence="1 2">
    <name type="scientific">Enterococcus camelliae</name>
    <dbReference type="NCBI Taxonomy" id="453959"/>
    <lineage>
        <taxon>Bacteria</taxon>
        <taxon>Bacillati</taxon>
        <taxon>Bacillota</taxon>
        <taxon>Bacilli</taxon>
        <taxon>Lactobacillales</taxon>
        <taxon>Enterococcaceae</taxon>
        <taxon>Enterococcus</taxon>
    </lineage>
</organism>
<evidence type="ECO:0000313" key="1">
    <source>
        <dbReference type="EMBL" id="MFD2729327.1"/>
    </source>
</evidence>
<dbReference type="Proteomes" id="UP001597427">
    <property type="component" value="Unassembled WGS sequence"/>
</dbReference>